<keyword evidence="1" id="KW-0472">Membrane</keyword>
<feature type="transmembrane region" description="Helical" evidence="1">
    <location>
        <begin position="46"/>
        <end position="67"/>
    </location>
</feature>
<dbReference type="InterPro" id="IPR050879">
    <property type="entry name" value="Acyltransferase_3"/>
</dbReference>
<protein>
    <submittedName>
        <fullName evidence="4">Acyltransferase family protein</fullName>
        <ecNumber evidence="4">2.3.1.-</ecNumber>
    </submittedName>
</protein>
<dbReference type="EC" id="2.3.1.-" evidence="4"/>
<feature type="transmembrane region" description="Helical" evidence="1">
    <location>
        <begin position="300"/>
        <end position="323"/>
    </location>
</feature>
<dbReference type="Proteomes" id="UP001597286">
    <property type="component" value="Unassembled WGS sequence"/>
</dbReference>
<feature type="transmembrane region" description="Helical" evidence="1">
    <location>
        <begin position="263"/>
        <end position="280"/>
    </location>
</feature>
<feature type="transmembrane region" description="Helical" evidence="1">
    <location>
        <begin position="24"/>
        <end position="40"/>
    </location>
</feature>
<organism evidence="4 5">
    <name type="scientific">Rhodococcus gannanensis</name>
    <dbReference type="NCBI Taxonomy" id="1960308"/>
    <lineage>
        <taxon>Bacteria</taxon>
        <taxon>Bacillati</taxon>
        <taxon>Actinomycetota</taxon>
        <taxon>Actinomycetes</taxon>
        <taxon>Mycobacteriales</taxon>
        <taxon>Nocardiaceae</taxon>
        <taxon>Rhodococcus</taxon>
    </lineage>
</organism>
<name>A0ABW4NYM8_9NOCA</name>
<keyword evidence="4" id="KW-0808">Transferase</keyword>
<proteinExistence type="predicted"/>
<feature type="transmembrane region" description="Helical" evidence="1">
    <location>
        <begin position="88"/>
        <end position="107"/>
    </location>
</feature>
<dbReference type="RefSeq" id="WP_378483411.1">
    <property type="nucleotide sequence ID" value="NZ_JBHUFB010000002.1"/>
</dbReference>
<gene>
    <name evidence="4" type="ORF">ACFSJG_01385</name>
</gene>
<dbReference type="Pfam" id="PF19040">
    <property type="entry name" value="SGNH"/>
    <property type="match status" value="1"/>
</dbReference>
<dbReference type="Pfam" id="PF01757">
    <property type="entry name" value="Acyl_transf_3"/>
    <property type="match status" value="1"/>
</dbReference>
<dbReference type="EMBL" id="JBHUFB010000002">
    <property type="protein sequence ID" value="MFD1810853.1"/>
    <property type="molecule type" value="Genomic_DNA"/>
</dbReference>
<feature type="transmembrane region" description="Helical" evidence="1">
    <location>
        <begin position="329"/>
        <end position="347"/>
    </location>
</feature>
<keyword evidence="5" id="KW-1185">Reference proteome</keyword>
<keyword evidence="1" id="KW-1133">Transmembrane helix</keyword>
<feature type="domain" description="SGNH" evidence="3">
    <location>
        <begin position="439"/>
        <end position="669"/>
    </location>
</feature>
<dbReference type="PANTHER" id="PTHR23028:SF53">
    <property type="entry name" value="ACYL_TRANSF_3 DOMAIN-CONTAINING PROTEIN"/>
    <property type="match status" value="1"/>
</dbReference>
<evidence type="ECO:0000313" key="5">
    <source>
        <dbReference type="Proteomes" id="UP001597286"/>
    </source>
</evidence>
<comment type="caution">
    <text evidence="4">The sequence shown here is derived from an EMBL/GenBank/DDBJ whole genome shotgun (WGS) entry which is preliminary data.</text>
</comment>
<feature type="transmembrane region" description="Helical" evidence="1">
    <location>
        <begin position="181"/>
        <end position="200"/>
    </location>
</feature>
<evidence type="ECO:0000259" key="2">
    <source>
        <dbReference type="Pfam" id="PF01757"/>
    </source>
</evidence>
<dbReference type="InterPro" id="IPR002656">
    <property type="entry name" value="Acyl_transf_3_dom"/>
</dbReference>
<dbReference type="SUPFAM" id="SSF52266">
    <property type="entry name" value="SGNH hydrolase"/>
    <property type="match status" value="1"/>
</dbReference>
<feature type="transmembrane region" description="Helical" evidence="1">
    <location>
        <begin position="368"/>
        <end position="389"/>
    </location>
</feature>
<keyword evidence="1" id="KW-0812">Transmembrane</keyword>
<evidence type="ECO:0000313" key="4">
    <source>
        <dbReference type="EMBL" id="MFD1810853.1"/>
    </source>
</evidence>
<dbReference type="GO" id="GO:0016746">
    <property type="term" value="F:acyltransferase activity"/>
    <property type="evidence" value="ECO:0007669"/>
    <property type="project" value="UniProtKB-KW"/>
</dbReference>
<dbReference type="InterPro" id="IPR043968">
    <property type="entry name" value="SGNH"/>
</dbReference>
<evidence type="ECO:0000256" key="1">
    <source>
        <dbReference type="SAM" id="Phobius"/>
    </source>
</evidence>
<keyword evidence="4" id="KW-0012">Acyltransferase</keyword>
<sequence>MTTAATVATEVQAAPRRFRNDIQGLRAVAVGAVVLYHAGMPWLTGGYVGVDIFFVVSGFLIGGHLLGELGRTGSISVWDFYGRRIRRLMPASILVVLATLLLTRLFVPPLGFVDVAKDGAASALAVANMWFAVTGTDYLANEAPSVFQHYWSLGVEEQFYVVFPLFLLLVCRVLRGGRKVLVAAVWSATVASFVLCVALTESDQPLAFFSLPTRAWELGAGVCLAMFVPQLTTLGPRVAAMLQWAGLAVLMGTIVTFDHATTFPGFLAAVPALGTLLYIAGGCSQPEGRPRAFMENRAMLFIGTISYSLYLWHWPLLIIPVMYSTRHLGPGEAVGLVILAVVAATLTERYVERPFRESSWLASSRRRTFGFGATIAALAALACLATSVLPRLSTDTVGSEWVAGELPADVVDTGTVPANLTPALGVSADSVPAIYADGCHGDFSDTAPDARCVYGDVSSRRAIVLLGDSHAAQWFPALEKISAELGYRLVTMTKSSCPASEVPVWSSSLNRVYTECAQWRDNALVAIDALDPDFVVLSNFQGQKPYRTGSLDPDEVFATGVADLVSALPARTVPVLIGDTPMHDVSPPICLSGNLHSASSCASDADLAVSAAWATEIRERAIGAGATYVDPVPWLCPRGWCPAIVGNVLVYRDRHHLTTEAATMLASPMEESLASAGLGPVAHD</sequence>
<accession>A0ABW4NYM8</accession>
<feature type="domain" description="Acyltransferase 3" evidence="2">
    <location>
        <begin position="21"/>
        <end position="347"/>
    </location>
</feature>
<reference evidence="5" key="1">
    <citation type="journal article" date="2019" name="Int. J. Syst. Evol. Microbiol.">
        <title>The Global Catalogue of Microorganisms (GCM) 10K type strain sequencing project: providing services to taxonomists for standard genome sequencing and annotation.</title>
        <authorList>
            <consortium name="The Broad Institute Genomics Platform"/>
            <consortium name="The Broad Institute Genome Sequencing Center for Infectious Disease"/>
            <person name="Wu L."/>
            <person name="Ma J."/>
        </authorList>
    </citation>
    <scope>NUCLEOTIDE SEQUENCE [LARGE SCALE GENOMIC DNA]</scope>
    <source>
        <strain evidence="5">DT72</strain>
    </source>
</reference>
<evidence type="ECO:0000259" key="3">
    <source>
        <dbReference type="Pfam" id="PF19040"/>
    </source>
</evidence>
<feature type="transmembrane region" description="Helical" evidence="1">
    <location>
        <begin position="158"/>
        <end position="174"/>
    </location>
</feature>
<dbReference type="PANTHER" id="PTHR23028">
    <property type="entry name" value="ACETYLTRANSFERASE"/>
    <property type="match status" value="1"/>
</dbReference>